<reference evidence="16 17" key="1">
    <citation type="submission" date="2019-04" db="EMBL/GenBank/DDBJ databases">
        <title>Pedobacter sp. AR-3-17 sp. nov., isolated from Arctic soil.</title>
        <authorList>
            <person name="Dahal R.H."/>
            <person name="Kim D.-U."/>
        </authorList>
    </citation>
    <scope>NUCLEOTIDE SEQUENCE [LARGE SCALE GENOMIC DNA]</scope>
    <source>
        <strain evidence="16 17">AR-3-17</strain>
    </source>
</reference>
<dbReference type="GO" id="GO:0006269">
    <property type="term" value="P:DNA replication, synthesis of primer"/>
    <property type="evidence" value="ECO:0007669"/>
    <property type="project" value="UniProtKB-UniRule"/>
</dbReference>
<keyword evidence="3 12" id="KW-0808">Transferase</keyword>
<evidence type="ECO:0000256" key="1">
    <source>
        <dbReference type="ARBA" id="ARBA00022478"/>
    </source>
</evidence>
<comment type="function">
    <text evidence="12 13">RNA polymerase that catalyzes the synthesis of short RNA molecules used as primers for DNA polymerase during DNA replication.</text>
</comment>
<feature type="domain" description="Toprim" evidence="15">
    <location>
        <begin position="260"/>
        <end position="341"/>
    </location>
</feature>
<dbReference type="InterPro" id="IPR050219">
    <property type="entry name" value="DnaG_primase"/>
</dbReference>
<keyword evidence="4 12" id="KW-0548">Nucleotidyltransferase</keyword>
<dbReference type="InterPro" id="IPR036977">
    <property type="entry name" value="DNA_primase_Znf_CHC2"/>
</dbReference>
<evidence type="ECO:0000256" key="3">
    <source>
        <dbReference type="ARBA" id="ARBA00022679"/>
    </source>
</evidence>
<evidence type="ECO:0000256" key="11">
    <source>
        <dbReference type="ARBA" id="ARBA00023163"/>
    </source>
</evidence>
<dbReference type="EMBL" id="SWBP01000007">
    <property type="protein sequence ID" value="TKB95772.1"/>
    <property type="molecule type" value="Genomic_DNA"/>
</dbReference>
<keyword evidence="1 12" id="KW-0240">DNA-directed RNA polymerase</keyword>
<comment type="caution">
    <text evidence="16">The sequence shown here is derived from an EMBL/GenBank/DDBJ whole genome shotgun (WGS) entry which is preliminary data.</text>
</comment>
<dbReference type="Gene3D" id="3.90.580.10">
    <property type="entry name" value="Zinc finger, CHC2-type domain"/>
    <property type="match status" value="1"/>
</dbReference>
<dbReference type="GO" id="GO:0005737">
    <property type="term" value="C:cytoplasm"/>
    <property type="evidence" value="ECO:0007669"/>
    <property type="project" value="TreeGrafter"/>
</dbReference>
<dbReference type="Gene3D" id="3.40.1360.10">
    <property type="match status" value="1"/>
</dbReference>
<evidence type="ECO:0000256" key="10">
    <source>
        <dbReference type="ARBA" id="ARBA00023125"/>
    </source>
</evidence>
<keyword evidence="10 12" id="KW-0238">DNA-binding</keyword>
<evidence type="ECO:0000256" key="6">
    <source>
        <dbReference type="ARBA" id="ARBA00022723"/>
    </source>
</evidence>
<dbReference type="GO" id="GO:0008270">
    <property type="term" value="F:zinc ion binding"/>
    <property type="evidence" value="ECO:0007669"/>
    <property type="project" value="UniProtKB-UniRule"/>
</dbReference>
<accession>A0A4U1BUE9</accession>
<dbReference type="InterPro" id="IPR013264">
    <property type="entry name" value="DNAG_N"/>
</dbReference>
<dbReference type="InterPro" id="IPR030846">
    <property type="entry name" value="DnaG_bac"/>
</dbReference>
<organism evidence="16 17">
    <name type="scientific">Pedobacter cryophilus</name>
    <dbReference type="NCBI Taxonomy" id="2571271"/>
    <lineage>
        <taxon>Bacteria</taxon>
        <taxon>Pseudomonadati</taxon>
        <taxon>Bacteroidota</taxon>
        <taxon>Sphingobacteriia</taxon>
        <taxon>Sphingobacteriales</taxon>
        <taxon>Sphingobacteriaceae</taxon>
        <taxon>Pedobacter</taxon>
    </lineage>
</organism>
<dbReference type="CDD" id="cd03364">
    <property type="entry name" value="TOPRIM_DnaG_primases"/>
    <property type="match status" value="1"/>
</dbReference>
<dbReference type="Gene3D" id="3.90.980.10">
    <property type="entry name" value="DNA primase, catalytic core, N-terminal domain"/>
    <property type="match status" value="1"/>
</dbReference>
<dbReference type="InterPro" id="IPR034151">
    <property type="entry name" value="TOPRIM_DnaG_bac"/>
</dbReference>
<dbReference type="PIRSF" id="PIRSF002811">
    <property type="entry name" value="DnaG"/>
    <property type="match status" value="1"/>
</dbReference>
<dbReference type="PANTHER" id="PTHR30313">
    <property type="entry name" value="DNA PRIMASE"/>
    <property type="match status" value="1"/>
</dbReference>
<evidence type="ECO:0000256" key="8">
    <source>
        <dbReference type="ARBA" id="ARBA00022833"/>
    </source>
</evidence>
<dbReference type="GO" id="GO:0003677">
    <property type="term" value="F:DNA binding"/>
    <property type="evidence" value="ECO:0007669"/>
    <property type="project" value="UniProtKB-KW"/>
</dbReference>
<dbReference type="Pfam" id="PF08275">
    <property type="entry name" value="DNAG_N"/>
    <property type="match status" value="1"/>
</dbReference>
<evidence type="ECO:0000259" key="15">
    <source>
        <dbReference type="PROSITE" id="PS50880"/>
    </source>
</evidence>
<dbReference type="NCBIfam" id="TIGR01391">
    <property type="entry name" value="dnaG"/>
    <property type="match status" value="1"/>
</dbReference>
<protein>
    <recommendedName>
        <fullName evidence="12 13">DNA primase</fullName>
        <ecNumber evidence="12">2.7.7.101</ecNumber>
    </recommendedName>
</protein>
<dbReference type="GO" id="GO:0000428">
    <property type="term" value="C:DNA-directed RNA polymerase complex"/>
    <property type="evidence" value="ECO:0007669"/>
    <property type="project" value="UniProtKB-KW"/>
</dbReference>
<evidence type="ECO:0000256" key="2">
    <source>
        <dbReference type="ARBA" id="ARBA00022515"/>
    </source>
</evidence>
<evidence type="ECO:0000256" key="7">
    <source>
        <dbReference type="ARBA" id="ARBA00022771"/>
    </source>
</evidence>
<dbReference type="HAMAP" id="MF_00974">
    <property type="entry name" value="DNA_primase_DnaG"/>
    <property type="match status" value="1"/>
</dbReference>
<comment type="domain">
    <text evidence="12">Contains an N-terminal zinc-binding domain, a central core domain that contains the primase activity, and a C-terminal DnaB-binding domain.</text>
</comment>
<comment type="similarity">
    <text evidence="12 13">Belongs to the DnaG primase family.</text>
</comment>
<proteinExistence type="inferred from homology"/>
<keyword evidence="9" id="KW-0460">Magnesium</keyword>
<sequence>MIKKETIDRILETARVEEVVGDFVHLKKRGTSMIGLCPFHGEKSPSFHVSPSKGIFKCFGCGKGGDSVRFIMEHEKYSYPEALKYVARKYNIEVEETEVTPEYQAEVDRRESLYIVSNYAAKFFANKMWNSEAGKTIGLSYFKERGFREDIIKKFELGFSPDDWNALLDAAVADGFKQEFLEETGLVIKNDLGRIYDRFRGRVMFPIHNFTGRIIGFGGRTLKTDKAVPKYVNSPESDIYHKSSVLYGLFQAKKAIRDFDNCYLVEGYADVLSVQQAGVENVVASSGTSLTVEQIRLIGRFTKSVTILYDGDAAGIKASLRGLDMILEEGLDVKIVLFPDGHDPDSYIQQLGADTFKTHVEKNKKDFIFFKTEILLKDAGKDPIKRAGVIREVVESIAKIPDAIKASVFLRECSNLLQMEERILISELNKMKLGKAKKDSQNQQAKFQPQPQQQSHDDYPIEAFVDAFVEEQVIPADEFQERDMIRVLLTYGDKMVNWDEMTDTYIGPYIITNLSDVSFSNVLYAKVIQHYHDELENGKLPTEKDFIQHPDAEIANMAVSMISSPYHLSENWYLMHNITVPDETERLKGTVMGAIFHLKKKKIASMITTKQKAIQEEADVDNVTILMKEYLQLKEVEKYISNYLGSVIIK</sequence>
<evidence type="ECO:0000256" key="5">
    <source>
        <dbReference type="ARBA" id="ARBA00022705"/>
    </source>
</evidence>
<keyword evidence="2 12" id="KW-0639">Primosome</keyword>
<comment type="subunit">
    <text evidence="12">Monomer. Interacts with DnaB.</text>
</comment>
<dbReference type="FunFam" id="3.90.580.10:FF:000001">
    <property type="entry name" value="DNA primase"/>
    <property type="match status" value="1"/>
</dbReference>
<keyword evidence="17" id="KW-1185">Reference proteome</keyword>
<dbReference type="GO" id="GO:1990077">
    <property type="term" value="C:primosome complex"/>
    <property type="evidence" value="ECO:0007669"/>
    <property type="project" value="UniProtKB-KW"/>
</dbReference>
<dbReference type="InterPro" id="IPR037068">
    <property type="entry name" value="DNA_primase_core_N_sf"/>
</dbReference>
<dbReference type="SUPFAM" id="SSF57783">
    <property type="entry name" value="Zinc beta-ribbon"/>
    <property type="match status" value="1"/>
</dbReference>
<dbReference type="SMART" id="SM00400">
    <property type="entry name" value="ZnF_CHCC"/>
    <property type="match status" value="1"/>
</dbReference>
<evidence type="ECO:0000256" key="4">
    <source>
        <dbReference type="ARBA" id="ARBA00022695"/>
    </source>
</evidence>
<gene>
    <name evidence="12" type="primary">dnaG</name>
    <name evidence="16" type="ORF">FA046_15910</name>
</gene>
<comment type="cofactor">
    <cofactor evidence="12 13 14">
        <name>Zn(2+)</name>
        <dbReference type="ChEBI" id="CHEBI:29105"/>
    </cofactor>
    <text evidence="12 13 14">Binds 1 zinc ion per monomer.</text>
</comment>
<evidence type="ECO:0000256" key="13">
    <source>
        <dbReference type="PIRNR" id="PIRNR002811"/>
    </source>
</evidence>
<keyword evidence="7 12" id="KW-0863">Zinc-finger</keyword>
<name>A0A4U1BUE9_9SPHI</name>
<dbReference type="GO" id="GO:0003899">
    <property type="term" value="F:DNA-directed RNA polymerase activity"/>
    <property type="evidence" value="ECO:0007669"/>
    <property type="project" value="UniProtKB-UniRule"/>
</dbReference>
<dbReference type="PROSITE" id="PS50880">
    <property type="entry name" value="TOPRIM"/>
    <property type="match status" value="1"/>
</dbReference>
<evidence type="ECO:0000256" key="12">
    <source>
        <dbReference type="HAMAP-Rule" id="MF_00974"/>
    </source>
</evidence>
<dbReference type="FunFam" id="3.90.980.10:FF:000001">
    <property type="entry name" value="DNA primase"/>
    <property type="match status" value="1"/>
</dbReference>
<keyword evidence="11 12" id="KW-0804">Transcription</keyword>
<dbReference type="Pfam" id="PF01807">
    <property type="entry name" value="Zn_ribbon_DnaG"/>
    <property type="match status" value="1"/>
</dbReference>
<evidence type="ECO:0000256" key="9">
    <source>
        <dbReference type="ARBA" id="ARBA00022842"/>
    </source>
</evidence>
<dbReference type="Pfam" id="PF10410">
    <property type="entry name" value="DnaB_bind"/>
    <property type="match status" value="1"/>
</dbReference>
<dbReference type="InterPro" id="IPR019475">
    <property type="entry name" value="DNA_primase_DnaB-bd"/>
</dbReference>
<dbReference type="Pfam" id="PF13155">
    <property type="entry name" value="Toprim_2"/>
    <property type="match status" value="1"/>
</dbReference>
<dbReference type="Proteomes" id="UP000308181">
    <property type="component" value="Unassembled WGS sequence"/>
</dbReference>
<keyword evidence="8 12" id="KW-0862">Zinc</keyword>
<dbReference type="PANTHER" id="PTHR30313:SF2">
    <property type="entry name" value="DNA PRIMASE"/>
    <property type="match status" value="1"/>
</dbReference>
<evidence type="ECO:0000256" key="14">
    <source>
        <dbReference type="PIRSR" id="PIRSR002811-1"/>
    </source>
</evidence>
<feature type="zinc finger region" description="CHC2-type" evidence="12 14">
    <location>
        <begin position="37"/>
        <end position="61"/>
    </location>
</feature>
<dbReference type="InterPro" id="IPR006171">
    <property type="entry name" value="TOPRIM_dom"/>
</dbReference>
<dbReference type="RefSeq" id="WP_136827528.1">
    <property type="nucleotide sequence ID" value="NZ_SWBP01000007.1"/>
</dbReference>
<dbReference type="SUPFAM" id="SSF56731">
    <property type="entry name" value="DNA primase core"/>
    <property type="match status" value="1"/>
</dbReference>
<dbReference type="InterPro" id="IPR002694">
    <property type="entry name" value="Znf_CHC2"/>
</dbReference>
<dbReference type="AlphaFoldDB" id="A0A4U1BUE9"/>
<dbReference type="OrthoDB" id="9803773at2"/>
<dbReference type="SMART" id="SM00493">
    <property type="entry name" value="TOPRIM"/>
    <property type="match status" value="1"/>
</dbReference>
<keyword evidence="5 12" id="KW-0235">DNA replication</keyword>
<evidence type="ECO:0000313" key="17">
    <source>
        <dbReference type="Proteomes" id="UP000308181"/>
    </source>
</evidence>
<dbReference type="EC" id="2.7.7.101" evidence="12"/>
<keyword evidence="6 12" id="KW-0479">Metal-binding</keyword>
<evidence type="ECO:0000313" key="16">
    <source>
        <dbReference type="EMBL" id="TKB95772.1"/>
    </source>
</evidence>
<dbReference type="InterPro" id="IPR006295">
    <property type="entry name" value="DNA_primase_DnaG"/>
</dbReference>
<comment type="catalytic activity">
    <reaction evidence="12">
        <text>ssDNA + n NTP = ssDNA/pppN(pN)n-1 hybrid + (n-1) diphosphate.</text>
        <dbReference type="EC" id="2.7.7.101"/>
    </reaction>
</comment>